<protein>
    <recommendedName>
        <fullName evidence="3">SsrA-binding protein</fullName>
    </recommendedName>
</protein>
<evidence type="ECO:0000313" key="1">
    <source>
        <dbReference type="EMBL" id="SDF70608.1"/>
    </source>
</evidence>
<dbReference type="AlphaFoldDB" id="A0A1G7N972"/>
<name>A0A1G7N972_9FLAO</name>
<accession>A0A1G7N972</accession>
<gene>
    <name evidence="1" type="ORF">SAMN05421825_1917</name>
</gene>
<sequence>MKKAFFKILNKINVAVLPKYSKRDFTKLNKFQKAIFGYRYIVLINSLD</sequence>
<dbReference type="EMBL" id="FNBH01000002">
    <property type="protein sequence ID" value="SDF70608.1"/>
    <property type="molecule type" value="Genomic_DNA"/>
</dbReference>
<dbReference type="Proteomes" id="UP000199203">
    <property type="component" value="Unassembled WGS sequence"/>
</dbReference>
<organism evidence="1 2">
    <name type="scientific">Epilithonimonas hungarica</name>
    <dbReference type="NCBI Taxonomy" id="454006"/>
    <lineage>
        <taxon>Bacteria</taxon>
        <taxon>Pseudomonadati</taxon>
        <taxon>Bacteroidota</taxon>
        <taxon>Flavobacteriia</taxon>
        <taxon>Flavobacteriales</taxon>
        <taxon>Weeksellaceae</taxon>
        <taxon>Chryseobacterium group</taxon>
        <taxon>Epilithonimonas</taxon>
    </lineage>
</organism>
<reference evidence="2" key="1">
    <citation type="submission" date="2016-10" db="EMBL/GenBank/DDBJ databases">
        <authorList>
            <person name="Varghese N."/>
            <person name="Submissions S."/>
        </authorList>
    </citation>
    <scope>NUCLEOTIDE SEQUENCE [LARGE SCALE GENOMIC DNA]</scope>
    <source>
        <strain evidence="2">DSM 19684</strain>
    </source>
</reference>
<evidence type="ECO:0000313" key="2">
    <source>
        <dbReference type="Proteomes" id="UP000199203"/>
    </source>
</evidence>
<dbReference type="STRING" id="454006.SAMN05421825_1917"/>
<proteinExistence type="predicted"/>
<keyword evidence="2" id="KW-1185">Reference proteome</keyword>
<evidence type="ECO:0008006" key="3">
    <source>
        <dbReference type="Google" id="ProtNLM"/>
    </source>
</evidence>